<proteinExistence type="predicted"/>
<dbReference type="Proteomes" id="UP000287651">
    <property type="component" value="Unassembled WGS sequence"/>
</dbReference>
<dbReference type="AlphaFoldDB" id="A0A426XVN1"/>
<sequence length="252" mass="27042">MAVASASVASSTAAAILYCVSPSPVSSGANRSLLEKRPSSLSWSSSIPLVPISSQQLRKPPSSITPNRQVSIAKILIFSSFFLYLCYPYQGLVVPSETSRLFEGIEFSGSGMFLDPGYPDCVTASVPRKRRVYFTKCVYICSSPIRDLCPRLLSRARPTAPLLTSLCSSGFEAEVARVHRGEIGVSEANAVLGKPMRLEKGTEAECPDTAEAGSREEAVSSFREAARVEVGNSSYVLVKSTRESESAREGAV</sequence>
<organism evidence="1 2">
    <name type="scientific">Ensete ventricosum</name>
    <name type="common">Abyssinian banana</name>
    <name type="synonym">Musa ensete</name>
    <dbReference type="NCBI Taxonomy" id="4639"/>
    <lineage>
        <taxon>Eukaryota</taxon>
        <taxon>Viridiplantae</taxon>
        <taxon>Streptophyta</taxon>
        <taxon>Embryophyta</taxon>
        <taxon>Tracheophyta</taxon>
        <taxon>Spermatophyta</taxon>
        <taxon>Magnoliopsida</taxon>
        <taxon>Liliopsida</taxon>
        <taxon>Zingiberales</taxon>
        <taxon>Musaceae</taxon>
        <taxon>Ensete</taxon>
    </lineage>
</organism>
<gene>
    <name evidence="1" type="ORF">B296_00046901</name>
</gene>
<accession>A0A426XVN1</accession>
<evidence type="ECO:0000313" key="1">
    <source>
        <dbReference type="EMBL" id="RRT43549.1"/>
    </source>
</evidence>
<protein>
    <submittedName>
        <fullName evidence="1">Uncharacterized protein</fullName>
    </submittedName>
</protein>
<comment type="caution">
    <text evidence="1">The sequence shown here is derived from an EMBL/GenBank/DDBJ whole genome shotgun (WGS) entry which is preliminary data.</text>
</comment>
<dbReference type="EMBL" id="AMZH03017071">
    <property type="protein sequence ID" value="RRT43549.1"/>
    <property type="molecule type" value="Genomic_DNA"/>
</dbReference>
<evidence type="ECO:0000313" key="2">
    <source>
        <dbReference type="Proteomes" id="UP000287651"/>
    </source>
</evidence>
<reference evidence="1 2" key="1">
    <citation type="journal article" date="2014" name="Agronomy (Basel)">
        <title>A Draft Genome Sequence for Ensete ventricosum, the Drought-Tolerant Tree Against Hunger.</title>
        <authorList>
            <person name="Harrison J."/>
            <person name="Moore K.A."/>
            <person name="Paszkiewicz K."/>
            <person name="Jones T."/>
            <person name="Grant M."/>
            <person name="Ambacheew D."/>
            <person name="Muzemil S."/>
            <person name="Studholme D.J."/>
        </authorList>
    </citation>
    <scope>NUCLEOTIDE SEQUENCE [LARGE SCALE GENOMIC DNA]</scope>
</reference>
<name>A0A426XVN1_ENSVE</name>